<sequence>METDGSIHHLLKMNKYLSHVTITTLMYKHLPTRQYLEIKTLNFIIHLIAQLICTQQVMEDYDTSICERCFLECKRKVEICFEKRMVLSIEWDKETSEFNKNRGILHLFFTIVLILLRLRHNYRYYTDTGTRTEVSRYCINQLFTFFGFLELTTSCSAFVYVYDDVWSTLPPSRQVGNKLHAGSESCGCCVSRSMYKELIGSASGNASGIALGHKKFTYANFCIAWRRILCNKMPRANLARGAASGYASGHKKICISPPGYALGILLHNIRLQAMQKFAYANFLCPKAMPEALPEAIFQKFLKFSIFLKSSARGLALGYAFGSIKICIIVKYLHN</sequence>
<proteinExistence type="predicted"/>
<reference evidence="1 2" key="1">
    <citation type="submission" date="2015-01" db="EMBL/GenBank/DDBJ databases">
        <title>Evolution of Trichinella species and genotypes.</title>
        <authorList>
            <person name="Korhonen P.K."/>
            <person name="Edoardo P."/>
            <person name="Giuseppe L.R."/>
            <person name="Gasser R.B."/>
        </authorList>
    </citation>
    <scope>NUCLEOTIDE SEQUENCE [LARGE SCALE GENOMIC DNA]</scope>
    <source>
        <strain evidence="1">ISS13</strain>
    </source>
</reference>
<comment type="caution">
    <text evidence="1">The sequence shown here is derived from an EMBL/GenBank/DDBJ whole genome shotgun (WGS) entry which is preliminary data.</text>
</comment>
<dbReference type="AlphaFoldDB" id="A0A0V1E2J6"/>
<protein>
    <submittedName>
        <fullName evidence="1">Uncharacterized protein</fullName>
    </submittedName>
</protein>
<evidence type="ECO:0000313" key="2">
    <source>
        <dbReference type="Proteomes" id="UP000054632"/>
    </source>
</evidence>
<dbReference type="EMBL" id="JYDR01000121">
    <property type="protein sequence ID" value="KRY68039.1"/>
    <property type="molecule type" value="Genomic_DNA"/>
</dbReference>
<evidence type="ECO:0000313" key="1">
    <source>
        <dbReference type="EMBL" id="KRY68039.1"/>
    </source>
</evidence>
<gene>
    <name evidence="1" type="ORF">T4A_10157</name>
</gene>
<name>A0A0V1E2J6_TRIPS</name>
<dbReference type="Proteomes" id="UP000054632">
    <property type="component" value="Unassembled WGS sequence"/>
</dbReference>
<accession>A0A0V1E2J6</accession>
<organism evidence="1 2">
    <name type="scientific">Trichinella pseudospiralis</name>
    <name type="common">Parasitic roundworm</name>
    <dbReference type="NCBI Taxonomy" id="6337"/>
    <lineage>
        <taxon>Eukaryota</taxon>
        <taxon>Metazoa</taxon>
        <taxon>Ecdysozoa</taxon>
        <taxon>Nematoda</taxon>
        <taxon>Enoplea</taxon>
        <taxon>Dorylaimia</taxon>
        <taxon>Trichinellida</taxon>
        <taxon>Trichinellidae</taxon>
        <taxon>Trichinella</taxon>
    </lineage>
</organism>